<keyword evidence="4 11" id="KW-0732">Signal</keyword>
<comment type="subcellular location">
    <subcellularLocation>
        <location evidence="1">Membrane</location>
        <topology evidence="1">Single-pass membrane protein</topology>
    </subcellularLocation>
</comment>
<dbReference type="GO" id="GO:0005886">
    <property type="term" value="C:plasma membrane"/>
    <property type="evidence" value="ECO:0007669"/>
    <property type="project" value="TreeGrafter"/>
</dbReference>
<dbReference type="InterPro" id="IPR001627">
    <property type="entry name" value="Semap_dom"/>
</dbReference>
<dbReference type="Proteomes" id="UP000005408">
    <property type="component" value="Unassembled WGS sequence"/>
</dbReference>
<dbReference type="SMART" id="SM00423">
    <property type="entry name" value="PSI"/>
    <property type="match status" value="2"/>
</dbReference>
<feature type="domain" description="Sema" evidence="12">
    <location>
        <begin position="1"/>
        <end position="392"/>
    </location>
</feature>
<keyword evidence="3" id="KW-0812">Transmembrane</keyword>
<keyword evidence="5" id="KW-0677">Repeat</keyword>
<dbReference type="InterPro" id="IPR036352">
    <property type="entry name" value="Semap_dom_sf"/>
</dbReference>
<reference evidence="13" key="1">
    <citation type="submission" date="2022-08" db="UniProtKB">
        <authorList>
            <consortium name="EnsemblMetazoa"/>
        </authorList>
    </citation>
    <scope>IDENTIFICATION</scope>
    <source>
        <strain evidence="13">05x7-T-G4-1.051#20</strain>
    </source>
</reference>
<dbReference type="Gene3D" id="2.130.10.10">
    <property type="entry name" value="YVTN repeat-like/Quinoprotein amine dehydrogenase"/>
    <property type="match status" value="2"/>
</dbReference>
<dbReference type="Pfam" id="PF01437">
    <property type="entry name" value="PSI"/>
    <property type="match status" value="1"/>
</dbReference>
<dbReference type="InterPro" id="IPR015943">
    <property type="entry name" value="WD40/YVTN_repeat-like_dom_sf"/>
</dbReference>
<dbReference type="SUPFAM" id="SSF81296">
    <property type="entry name" value="E set domains"/>
    <property type="match status" value="1"/>
</dbReference>
<dbReference type="InterPro" id="IPR031148">
    <property type="entry name" value="Plexin"/>
</dbReference>
<dbReference type="InterPro" id="IPR002909">
    <property type="entry name" value="IPT_dom"/>
</dbReference>
<dbReference type="PANTHER" id="PTHR22625:SF70">
    <property type="entry name" value="PLEXIN A, ISOFORM A"/>
    <property type="match status" value="1"/>
</dbReference>
<dbReference type="SUPFAM" id="SSF101912">
    <property type="entry name" value="Sema domain"/>
    <property type="match status" value="1"/>
</dbReference>
<keyword evidence="6" id="KW-1133">Transmembrane helix</keyword>
<dbReference type="PROSITE" id="PS51004">
    <property type="entry name" value="SEMA"/>
    <property type="match status" value="1"/>
</dbReference>
<evidence type="ECO:0000256" key="5">
    <source>
        <dbReference type="ARBA" id="ARBA00022737"/>
    </source>
</evidence>
<evidence type="ECO:0000256" key="11">
    <source>
        <dbReference type="SAM" id="SignalP"/>
    </source>
</evidence>
<dbReference type="PANTHER" id="PTHR22625">
    <property type="entry name" value="PLEXIN"/>
    <property type="match status" value="1"/>
</dbReference>
<keyword evidence="9" id="KW-0325">Glycoprotein</keyword>
<dbReference type="InterPro" id="IPR013783">
    <property type="entry name" value="Ig-like_fold"/>
</dbReference>
<organism evidence="13 14">
    <name type="scientific">Magallana gigas</name>
    <name type="common">Pacific oyster</name>
    <name type="synonym">Crassostrea gigas</name>
    <dbReference type="NCBI Taxonomy" id="29159"/>
    <lineage>
        <taxon>Eukaryota</taxon>
        <taxon>Metazoa</taxon>
        <taxon>Spiralia</taxon>
        <taxon>Lophotrochozoa</taxon>
        <taxon>Mollusca</taxon>
        <taxon>Bivalvia</taxon>
        <taxon>Autobranchia</taxon>
        <taxon>Pteriomorphia</taxon>
        <taxon>Ostreida</taxon>
        <taxon>Ostreoidea</taxon>
        <taxon>Ostreidae</taxon>
        <taxon>Magallana</taxon>
    </lineage>
</organism>
<sequence>MKWWLGLCFLCGWSGALVIIPLITDDRKLNHMVLNNETLFIGATNYIYQLSPDLEMEMKIITGPQNDSQKCGVDLENCSFKPDLSPTDNHNKILLVFSDRLVVCGSVFQGKCEIRDSHNISDVLVQGNTAVASNEVDVNTISFISQVYNSATLKMEPMMYVATEFTKFDVSKNSIEYNNRRKVPYVSIRLLDQNFFTAQGQNLLRSLQVQFPDLTSDDDVMIGLFSQDPDSTSSAICMFVMKEVKKTVLINARKCLNGIKNNAANKKYENGLSCTEVAETFLDEELLCSSSLNVIIAGEDSLISAPVIQFPLTNYSFVSLAVTITTKFTVAFLGTSVGQIQKLVLKATDKAELYDKAIIVDDDHAINQDMMFDKTQMFLYAMSDRKVAKIPVQNCQQYTTCSECLSSRDPYCGWCTLEHRCSLKSECSNPTASRWKNVSNPDLSCIAILNVSPPMAHVSQNITLYLTVNDLPESFNTSYNCVFGFHNGIQQKSSALIRSYGIECRNPHVDDDSLAFNNALGHINITLGIESLETKHIIVSKPYLLYNCSSFSSCSRCVDNVYWCDWCVAENKCQYNTEMCSGESVSSRNDTYVQNYTNYISNEGKRGKLFCPMVDKAKTGDIYLPEGHSKTIIIQGRNFPAEPNIYSASIYLPRGPLEVQGKRVSATQLEFVIQQISDINLPSGLYDAKMIVVWTAQKFNIENDGLTLTLYSCIEQAKKDCSVCRNLELTKPAMNCKWCEGQCVYTQQNCATSSCPAPSVTHISPQSGHFLGGTVVTIYGSNLGVKFSDIENNVTVAGIACNATAKKEDYVPSKSSVLFHQLVRPNNGWQTGKTALLSSLISEGNQMVVFATIANYFAWENGKHKELY</sequence>
<keyword evidence="8" id="KW-1015">Disulfide bond</keyword>
<evidence type="ECO:0000256" key="7">
    <source>
        <dbReference type="ARBA" id="ARBA00023136"/>
    </source>
</evidence>
<comment type="similarity">
    <text evidence="2">Belongs to the plexin family.</text>
</comment>
<evidence type="ECO:0000256" key="9">
    <source>
        <dbReference type="ARBA" id="ARBA00023180"/>
    </source>
</evidence>
<dbReference type="GO" id="GO:0017154">
    <property type="term" value="F:semaphorin receptor activity"/>
    <property type="evidence" value="ECO:0007669"/>
    <property type="project" value="InterPro"/>
</dbReference>
<dbReference type="Pfam" id="PF01403">
    <property type="entry name" value="Sema"/>
    <property type="match status" value="1"/>
</dbReference>
<dbReference type="Pfam" id="PF01833">
    <property type="entry name" value="TIG"/>
    <property type="match status" value="1"/>
</dbReference>
<dbReference type="SMART" id="SM00630">
    <property type="entry name" value="Sema"/>
    <property type="match status" value="1"/>
</dbReference>
<dbReference type="GO" id="GO:0030334">
    <property type="term" value="P:regulation of cell migration"/>
    <property type="evidence" value="ECO:0007669"/>
    <property type="project" value="TreeGrafter"/>
</dbReference>
<dbReference type="InterPro" id="IPR016201">
    <property type="entry name" value="PSI"/>
</dbReference>
<dbReference type="Gene3D" id="2.60.40.10">
    <property type="entry name" value="Immunoglobulins"/>
    <property type="match status" value="3"/>
</dbReference>
<evidence type="ECO:0000256" key="8">
    <source>
        <dbReference type="ARBA" id="ARBA00023157"/>
    </source>
</evidence>
<evidence type="ECO:0000256" key="6">
    <source>
        <dbReference type="ARBA" id="ARBA00022989"/>
    </source>
</evidence>
<evidence type="ECO:0000256" key="4">
    <source>
        <dbReference type="ARBA" id="ARBA00022729"/>
    </source>
</evidence>
<evidence type="ECO:0000259" key="12">
    <source>
        <dbReference type="PROSITE" id="PS51004"/>
    </source>
</evidence>
<dbReference type="InterPro" id="IPR002165">
    <property type="entry name" value="Plexin_repeat"/>
</dbReference>
<comment type="caution">
    <text evidence="10">Lacks conserved residue(s) required for the propagation of feature annotation.</text>
</comment>
<evidence type="ECO:0000256" key="1">
    <source>
        <dbReference type="ARBA" id="ARBA00004167"/>
    </source>
</evidence>
<accession>A0A8W8LRU0</accession>
<protein>
    <recommendedName>
        <fullName evidence="12">Sema domain-containing protein</fullName>
    </recommendedName>
</protein>
<evidence type="ECO:0000256" key="2">
    <source>
        <dbReference type="ARBA" id="ARBA00010297"/>
    </source>
</evidence>
<dbReference type="SUPFAM" id="SSF103575">
    <property type="entry name" value="Plexin repeat"/>
    <property type="match status" value="1"/>
</dbReference>
<dbReference type="EnsemblMetazoa" id="G29357.3">
    <property type="protein sequence ID" value="G29357.3:cds"/>
    <property type="gene ID" value="G29357"/>
</dbReference>
<evidence type="ECO:0000256" key="3">
    <source>
        <dbReference type="ARBA" id="ARBA00022692"/>
    </source>
</evidence>
<feature type="signal peptide" evidence="11">
    <location>
        <begin position="1"/>
        <end position="16"/>
    </location>
</feature>
<dbReference type="AlphaFoldDB" id="A0A8W8LRU0"/>
<proteinExistence type="inferred from homology"/>
<name>A0A8W8LRU0_MAGGI</name>
<dbReference type="GO" id="GO:0002116">
    <property type="term" value="C:semaphorin receptor complex"/>
    <property type="evidence" value="ECO:0007669"/>
    <property type="project" value="TreeGrafter"/>
</dbReference>
<keyword evidence="14" id="KW-1185">Reference proteome</keyword>
<feature type="chain" id="PRO_5036459017" description="Sema domain-containing protein" evidence="11">
    <location>
        <begin position="17"/>
        <end position="868"/>
    </location>
</feature>
<evidence type="ECO:0000256" key="10">
    <source>
        <dbReference type="PROSITE-ProRule" id="PRU00352"/>
    </source>
</evidence>
<dbReference type="InterPro" id="IPR014756">
    <property type="entry name" value="Ig_E-set"/>
</dbReference>
<keyword evidence="7" id="KW-0472">Membrane</keyword>
<evidence type="ECO:0000313" key="14">
    <source>
        <dbReference type="Proteomes" id="UP000005408"/>
    </source>
</evidence>
<evidence type="ECO:0000313" key="13">
    <source>
        <dbReference type="EnsemblMetazoa" id="G29357.3:cds"/>
    </source>
</evidence>